<evidence type="ECO:0000313" key="1">
    <source>
        <dbReference type="EMBL" id="KAJ9075815.1"/>
    </source>
</evidence>
<keyword evidence="2" id="KW-1185">Reference proteome</keyword>
<proteinExistence type="predicted"/>
<dbReference type="EMBL" id="QTSX02002366">
    <property type="protein sequence ID" value="KAJ9075815.1"/>
    <property type="molecule type" value="Genomic_DNA"/>
</dbReference>
<name>A0ACC2TMJ0_9FUNG</name>
<organism evidence="1 2">
    <name type="scientific">Entomophthora muscae</name>
    <dbReference type="NCBI Taxonomy" id="34485"/>
    <lineage>
        <taxon>Eukaryota</taxon>
        <taxon>Fungi</taxon>
        <taxon>Fungi incertae sedis</taxon>
        <taxon>Zoopagomycota</taxon>
        <taxon>Entomophthoromycotina</taxon>
        <taxon>Entomophthoromycetes</taxon>
        <taxon>Entomophthorales</taxon>
        <taxon>Entomophthoraceae</taxon>
        <taxon>Entomophthora</taxon>
    </lineage>
</organism>
<accession>A0ACC2TMJ0</accession>
<protein>
    <submittedName>
        <fullName evidence="1">Uncharacterized protein</fullName>
    </submittedName>
</protein>
<comment type="caution">
    <text evidence="1">The sequence shown here is derived from an EMBL/GenBank/DDBJ whole genome shotgun (WGS) entry which is preliminary data.</text>
</comment>
<evidence type="ECO:0000313" key="2">
    <source>
        <dbReference type="Proteomes" id="UP001165960"/>
    </source>
</evidence>
<sequence>MAVLRMLTLYGCVGVDINPLAVSLTKRNCSFAIPAGLGITAIHRPVILQGDSRNLNDPILFSDSSFDHILSHPPYKDCVSYSASIDGDLSKFANQEEFTLEMAKVIRENWRVLKMGSRVTLGIGDNRENRFYIPVSFQLLRNYLDNGFELEEIIVKRQRQCQMYGLGAYLSAHYGFLIFTHEYIFTLKKVKPNRKPPALLRPFLRPPEEVILWKKAVRIRRRRRAMPNYPIERNSVIMGTVWAFRPQAPYTFDMLCKSRMVERFGKNGSNWEEFTFTFPKHQDEISDVKAPQEIIYSDGDSKITSAYEKMREQRIKENNQKLLSLGLTAELGDERSEDVSHHDRMLNLSSNSKGGTGIMIVPHIPNHLLVNGVLPYYRKAIREVTENACRHLSPEGFLIVGVQEYRFQDLQGSGRLVPLSLLVFEDIERHLKTSYASPPLRLKELVICVPDGYQCKRSKIINSLPIEPCILDVSPSDPYPNLPLVHATYLIYAKMD</sequence>
<reference evidence="1" key="1">
    <citation type="submission" date="2022-04" db="EMBL/GenBank/DDBJ databases">
        <title>Genome of the entomopathogenic fungus Entomophthora muscae.</title>
        <authorList>
            <person name="Elya C."/>
            <person name="Lovett B.R."/>
            <person name="Lee E."/>
            <person name="Macias A.M."/>
            <person name="Hajek A.E."/>
            <person name="De Bivort B.L."/>
            <person name="Kasson M.T."/>
            <person name="De Fine Licht H.H."/>
            <person name="Stajich J.E."/>
        </authorList>
    </citation>
    <scope>NUCLEOTIDE SEQUENCE</scope>
    <source>
        <strain evidence="1">Berkeley</strain>
    </source>
</reference>
<dbReference type="Proteomes" id="UP001165960">
    <property type="component" value="Unassembled WGS sequence"/>
</dbReference>
<gene>
    <name evidence="1" type="ORF">DSO57_1032051</name>
</gene>